<dbReference type="InterPro" id="IPR051448">
    <property type="entry name" value="CdaR-like_regulators"/>
</dbReference>
<organism evidence="4 5">
    <name type="scientific">Arthrobacter woluwensis</name>
    <dbReference type="NCBI Taxonomy" id="156980"/>
    <lineage>
        <taxon>Bacteria</taxon>
        <taxon>Bacillati</taxon>
        <taxon>Actinomycetota</taxon>
        <taxon>Actinomycetes</taxon>
        <taxon>Micrococcales</taxon>
        <taxon>Micrococcaceae</taxon>
        <taxon>Arthrobacter</taxon>
    </lineage>
</organism>
<dbReference type="Pfam" id="PF17853">
    <property type="entry name" value="GGDEF_2"/>
    <property type="match status" value="1"/>
</dbReference>
<name>A0A1H4R2Y5_9MICC</name>
<evidence type="ECO:0000313" key="4">
    <source>
        <dbReference type="EMBL" id="SEC26225.1"/>
    </source>
</evidence>
<evidence type="ECO:0000256" key="1">
    <source>
        <dbReference type="ARBA" id="ARBA00006754"/>
    </source>
</evidence>
<gene>
    <name evidence="4" type="ORF">SAMN04489745_2454</name>
</gene>
<dbReference type="InterPro" id="IPR025736">
    <property type="entry name" value="PucR_C-HTH_dom"/>
</dbReference>
<dbReference type="PANTHER" id="PTHR33744:SF17">
    <property type="entry name" value="CONSERVED PROTEIN"/>
    <property type="match status" value="1"/>
</dbReference>
<dbReference type="Gene3D" id="1.10.10.2840">
    <property type="entry name" value="PucR C-terminal helix-turn-helix domain"/>
    <property type="match status" value="1"/>
</dbReference>
<dbReference type="STRING" id="156980.SAMN04489745_2454"/>
<accession>A0A1H4R2Y5</accession>
<dbReference type="Proteomes" id="UP000182652">
    <property type="component" value="Unassembled WGS sequence"/>
</dbReference>
<keyword evidence="5" id="KW-1185">Reference proteome</keyword>
<dbReference type="InterPro" id="IPR041522">
    <property type="entry name" value="CdaR_GGDEF"/>
</dbReference>
<sequence length="540" mass="56975">MEPIDRAPAARSVRDLTAVLNSSGLAVDHLGPDRPLTLVSPVILDPLESLQDAPGGLLLGVGVTEDGATSTLRDAADAGYAAVVLKRTASLVAEPDRARRLSAVAASAGVAVLVVEGELSWRQLDTLLESALGAVAEAGGAPTALGAGDLFALANAIAAMVGGATTIENLQEEVLAYSTLPDQPIDLDRQQGILGRQVPHLPENAAQYASVFRARGAVRIPGSGDAMGRMAVAVRAGNEPLGSVWVVDPGDDLPDHAAAALERAADIAALHLLRARSGRDLARLRRSEGLRRLIHGDDDAPLVARHLNLGLRPPFAVLAFEPDPTPGADAVTLTRLTDLVSTLTESQRRGTWCVEEDGVIYAVLGEVGAKEQPALRTLARRVMDRASGALGVTLRAALGAVVTSVTAIATSRRSADQALLLLDPEGERFVSASDLHSRLALLELGAFLQTKEQLFSPAALAMVRHDDDHGSEYSRTVLAYLESGRDSATTAAALSLHQNTLRYRLKRVQELFGVDLRHADDVLLLWISLRVVHLTGTPVD</sequence>
<dbReference type="RefSeq" id="WP_066215605.1">
    <property type="nucleotide sequence ID" value="NZ_FNSN01000003.1"/>
</dbReference>
<dbReference type="InterPro" id="IPR042070">
    <property type="entry name" value="PucR_C-HTH_sf"/>
</dbReference>
<dbReference type="EMBL" id="FNSN01000003">
    <property type="protein sequence ID" value="SEC26225.1"/>
    <property type="molecule type" value="Genomic_DNA"/>
</dbReference>
<dbReference type="AlphaFoldDB" id="A0A1H4R2Y5"/>
<comment type="similarity">
    <text evidence="1">Belongs to the CdaR family.</text>
</comment>
<evidence type="ECO:0000259" key="2">
    <source>
        <dbReference type="Pfam" id="PF13556"/>
    </source>
</evidence>
<protein>
    <submittedName>
        <fullName evidence="4">PucR C-terminal helix-turn-helix domain-containing protein</fullName>
    </submittedName>
</protein>
<feature type="domain" description="PucR C-terminal helix-turn-helix" evidence="2">
    <location>
        <begin position="475"/>
        <end position="531"/>
    </location>
</feature>
<reference evidence="4 5" key="1">
    <citation type="submission" date="2016-10" db="EMBL/GenBank/DDBJ databases">
        <authorList>
            <person name="de Groot N.N."/>
        </authorList>
    </citation>
    <scope>NUCLEOTIDE SEQUENCE [LARGE SCALE GENOMIC DNA]</scope>
    <source>
        <strain evidence="4 5">DSM 10495</strain>
    </source>
</reference>
<dbReference type="PANTHER" id="PTHR33744">
    <property type="entry name" value="CARBOHYDRATE DIACID REGULATOR"/>
    <property type="match status" value="1"/>
</dbReference>
<dbReference type="Pfam" id="PF13556">
    <property type="entry name" value="HTH_30"/>
    <property type="match status" value="1"/>
</dbReference>
<evidence type="ECO:0000259" key="3">
    <source>
        <dbReference type="Pfam" id="PF17853"/>
    </source>
</evidence>
<feature type="domain" description="CdaR GGDEF-like" evidence="3">
    <location>
        <begin position="298"/>
        <end position="419"/>
    </location>
</feature>
<proteinExistence type="inferred from homology"/>
<evidence type="ECO:0000313" key="5">
    <source>
        <dbReference type="Proteomes" id="UP000182652"/>
    </source>
</evidence>